<evidence type="ECO:0000313" key="2">
    <source>
        <dbReference type="Proteomes" id="UP001168096"/>
    </source>
</evidence>
<evidence type="ECO:0000313" key="1">
    <source>
        <dbReference type="EMBL" id="MFJ1469494.1"/>
    </source>
</evidence>
<dbReference type="Proteomes" id="UP001168096">
    <property type="component" value="Unassembled WGS sequence"/>
</dbReference>
<gene>
    <name evidence="1" type="ORF">QPK29_017425</name>
</gene>
<sequence length="378" mass="41559">MKILHVIVCLDVGGAEMMLKRLIESQKENPAYEHIVVSLTDIGSIGAEIRRLGTQVYSMGMRSGLDSFSVLLRLRGLIRKYSPDVVQTWMYHADLLGGLAARLAGKKNVVWGIHSTDVRAGGSRATILVMKICAKVSRWVPHTILCVAEVSRKVHIAAGYFAPRIVVLPNGIDMSRLVSNKFRRGEIRRACGFADSDLVIGTLGRFNPVKDYSNFVKAAGIIASKYLHVRFLMVGAQLDQDNVILRDWIDKTGFGDRFVLLGQRSDAPDCLAAMDVFCLSSKSEALPTVVIEAMGMGIPCVATNVGDTESILGDVGIVVPKEDPVALSVGLEKLIQISVEERRALTCQGKARVRENFTIERARERYEKLYAEIVGGNR</sequence>
<comment type="caution">
    <text evidence="1">The sequence shown here is derived from an EMBL/GenBank/DDBJ whole genome shotgun (WGS) entry which is preliminary data.</text>
</comment>
<organism evidence="1 2">
    <name type="scientific">Massilia orientalis</name>
    <dbReference type="NCBI Taxonomy" id="3050128"/>
    <lineage>
        <taxon>Bacteria</taxon>
        <taxon>Pseudomonadati</taxon>
        <taxon>Pseudomonadota</taxon>
        <taxon>Betaproteobacteria</taxon>
        <taxon>Burkholderiales</taxon>
        <taxon>Oxalobacteraceae</taxon>
        <taxon>Telluria group</taxon>
        <taxon>Massilia</taxon>
    </lineage>
</organism>
<keyword evidence="2" id="KW-1185">Reference proteome</keyword>
<protein>
    <submittedName>
        <fullName evidence="1">Glycosyltransferase family 4 protein</fullName>
    </submittedName>
</protein>
<accession>A0ACC7MD20</accession>
<dbReference type="EMBL" id="JASNRB020000010">
    <property type="protein sequence ID" value="MFJ1469494.1"/>
    <property type="molecule type" value="Genomic_DNA"/>
</dbReference>
<proteinExistence type="predicted"/>
<name>A0ACC7MD20_9BURK</name>
<reference evidence="1" key="1">
    <citation type="submission" date="2024-11" db="EMBL/GenBank/DDBJ databases">
        <title>Description of Massilia orientalis sp. nov., isolated from rhizosphere soil of Ageratina adenophora.</title>
        <authorList>
            <person name="Wang Y."/>
        </authorList>
    </citation>
    <scope>NUCLEOTIDE SEQUENCE</scope>
    <source>
        <strain evidence="1">YIM B02787</strain>
    </source>
</reference>